<reference evidence="6" key="1">
    <citation type="submission" date="2019-03" db="EMBL/GenBank/DDBJ databases">
        <authorList>
            <person name="Hao L."/>
        </authorList>
    </citation>
    <scope>NUCLEOTIDE SEQUENCE</scope>
</reference>
<proteinExistence type="predicted"/>
<dbReference type="SUPFAM" id="SSF54862">
    <property type="entry name" value="4Fe-4S ferredoxins"/>
    <property type="match status" value="1"/>
</dbReference>
<dbReference type="Gene3D" id="3.30.70.20">
    <property type="match status" value="1"/>
</dbReference>
<evidence type="ECO:0000256" key="1">
    <source>
        <dbReference type="ARBA" id="ARBA00022485"/>
    </source>
</evidence>
<keyword evidence="4" id="KW-0411">Iron-sulfur</keyword>
<protein>
    <submittedName>
        <fullName evidence="6">Uncharacterized Fe-S center protein</fullName>
    </submittedName>
</protein>
<dbReference type="InterPro" id="IPR050572">
    <property type="entry name" value="Fe-S_Ferredoxin"/>
</dbReference>
<dbReference type="GO" id="GO:0046872">
    <property type="term" value="F:metal ion binding"/>
    <property type="evidence" value="ECO:0007669"/>
    <property type="project" value="UniProtKB-KW"/>
</dbReference>
<evidence type="ECO:0000256" key="3">
    <source>
        <dbReference type="ARBA" id="ARBA00023004"/>
    </source>
</evidence>
<feature type="domain" description="4Fe-4S ferredoxin-type" evidence="5">
    <location>
        <begin position="187"/>
        <end position="215"/>
    </location>
</feature>
<dbReference type="PANTHER" id="PTHR43687:SF1">
    <property type="entry name" value="FERREDOXIN III"/>
    <property type="match status" value="1"/>
</dbReference>
<dbReference type="AlphaFoldDB" id="A0A485M8K9"/>
<dbReference type="InterPro" id="IPR007160">
    <property type="entry name" value="DUF362"/>
</dbReference>
<dbReference type="PROSITE" id="PS00198">
    <property type="entry name" value="4FE4S_FER_1"/>
    <property type="match status" value="1"/>
</dbReference>
<name>A0A485M8K9_9ZZZZ</name>
<keyword evidence="1" id="KW-0004">4Fe-4S</keyword>
<accession>A0A485M8K9</accession>
<dbReference type="InterPro" id="IPR017900">
    <property type="entry name" value="4Fe4S_Fe_S_CS"/>
</dbReference>
<keyword evidence="3" id="KW-0408">Iron</keyword>
<dbReference type="PANTHER" id="PTHR43687">
    <property type="entry name" value="ADENYLYLSULFATE REDUCTASE, BETA SUBUNIT"/>
    <property type="match status" value="1"/>
</dbReference>
<evidence type="ECO:0000259" key="5">
    <source>
        <dbReference type="PROSITE" id="PS51379"/>
    </source>
</evidence>
<gene>
    <name evidence="6" type="ORF">SCFA_480003</name>
</gene>
<dbReference type="EMBL" id="CAADRN010000348">
    <property type="protein sequence ID" value="VFU18541.1"/>
    <property type="molecule type" value="Genomic_DNA"/>
</dbReference>
<dbReference type="PROSITE" id="PS51379">
    <property type="entry name" value="4FE4S_FER_2"/>
    <property type="match status" value="2"/>
</dbReference>
<organism evidence="6">
    <name type="scientific">anaerobic digester metagenome</name>
    <dbReference type="NCBI Taxonomy" id="1263854"/>
    <lineage>
        <taxon>unclassified sequences</taxon>
        <taxon>metagenomes</taxon>
        <taxon>ecological metagenomes</taxon>
    </lineage>
</organism>
<keyword evidence="2" id="KW-0479">Metal-binding</keyword>
<sequence>MSDVFLVDARAASVRENYVDKIRLLFRAPGFAEMIPKNPRVTFVKANYSPIGYTRHIRPVLVAAVVESIRDHGGNPAVTDTSGFFPRGNYVGEQWFTGADMMGYSEMALGCERVLANGYEGDDGEFISTGGAELGGVEVARAIREAACLVVASHFTAHPMAGLSGAIVNVGLESLNNSGKARVYEDLKPDFFKENCKSCGTCVDYCQWQALSYADGVLAYDPSRCAGCGNCLVSCPHKARSFSPEQIVSFQRRVAEASAAVAKTLEKPVIYINFLLDIVPQSYRYHWADVPFVPDLGFAASTDPVALDAFCLDLVARAPGVPGSAAEEAGALKCGVEKFKAITGADPVVMLAHAESLGIGSRNYQVLIAGR</sequence>
<dbReference type="GO" id="GO:0051539">
    <property type="term" value="F:4 iron, 4 sulfur cluster binding"/>
    <property type="evidence" value="ECO:0007669"/>
    <property type="project" value="UniProtKB-KW"/>
</dbReference>
<feature type="domain" description="4Fe-4S ferredoxin-type" evidence="5">
    <location>
        <begin position="216"/>
        <end position="245"/>
    </location>
</feature>
<evidence type="ECO:0000256" key="2">
    <source>
        <dbReference type="ARBA" id="ARBA00022723"/>
    </source>
</evidence>
<dbReference type="Pfam" id="PF12838">
    <property type="entry name" value="Fer4_7"/>
    <property type="match status" value="1"/>
</dbReference>
<evidence type="ECO:0000256" key="4">
    <source>
        <dbReference type="ARBA" id="ARBA00023014"/>
    </source>
</evidence>
<evidence type="ECO:0000313" key="6">
    <source>
        <dbReference type="EMBL" id="VFU18541.1"/>
    </source>
</evidence>
<dbReference type="InterPro" id="IPR017896">
    <property type="entry name" value="4Fe4S_Fe-S-bd"/>
</dbReference>
<dbReference type="Pfam" id="PF04015">
    <property type="entry name" value="DUF362"/>
    <property type="match status" value="1"/>
</dbReference>